<dbReference type="STRING" id="1230338.MOMA_09226"/>
<feature type="coiled-coil region" evidence="1">
    <location>
        <begin position="7"/>
        <end position="61"/>
    </location>
</feature>
<protein>
    <submittedName>
        <fullName evidence="3">Uncharacterized protein</fullName>
    </submittedName>
</protein>
<keyword evidence="2" id="KW-0472">Membrane</keyword>
<comment type="caution">
    <text evidence="3">The sequence shown here is derived from an EMBL/GenBank/DDBJ whole genome shotgun (WGS) entry which is preliminary data.</text>
</comment>
<evidence type="ECO:0000313" key="3">
    <source>
        <dbReference type="EMBL" id="ELA08729.1"/>
    </source>
</evidence>
<keyword evidence="4" id="KW-1185">Reference proteome</keyword>
<keyword evidence="2" id="KW-0812">Transmembrane</keyword>
<evidence type="ECO:0000256" key="2">
    <source>
        <dbReference type="SAM" id="Phobius"/>
    </source>
</evidence>
<dbReference type="PATRIC" id="fig|1230338.3.peg.1985"/>
<dbReference type="RefSeq" id="WP_009502289.1">
    <property type="nucleotide sequence ID" value="NZ_ANIN01000002.1"/>
</dbReference>
<keyword evidence="1" id="KW-0175">Coiled coil</keyword>
<proteinExistence type="predicted"/>
<organism evidence="3 4">
    <name type="scientific">Moraxella macacae 0408225</name>
    <dbReference type="NCBI Taxonomy" id="1230338"/>
    <lineage>
        <taxon>Bacteria</taxon>
        <taxon>Pseudomonadati</taxon>
        <taxon>Pseudomonadota</taxon>
        <taxon>Gammaproteobacteria</taxon>
        <taxon>Moraxellales</taxon>
        <taxon>Moraxellaceae</taxon>
        <taxon>Moraxella</taxon>
    </lineage>
</organism>
<dbReference type="EMBL" id="ANIN01000002">
    <property type="protein sequence ID" value="ELA08729.1"/>
    <property type="molecule type" value="Genomic_DNA"/>
</dbReference>
<sequence>MLPENLADLTNDELQRLQKMLDIAKLNLDIEESRQRMEESRKRLEQDMAESRARTEKLTKELAWYPWLPIATTLLTGGLVVFLLGKVL</sequence>
<reference evidence="3 4" key="1">
    <citation type="journal article" date="2013" name="Genome Announc.">
        <title>Genome Sequence of Moraxella macacae 0408225, a Novel Bacterial Species Isolated from a Cynomolgus Macaque with Epistaxis.</title>
        <authorList>
            <person name="Ladner J.T."/>
            <person name="Whitehouse C.A."/>
            <person name="Koroleva G.I."/>
            <person name="Palacios G.F."/>
        </authorList>
    </citation>
    <scope>NUCLEOTIDE SEQUENCE [LARGE SCALE GENOMIC DNA]</scope>
    <source>
        <strain evidence="3 4">0408225</strain>
    </source>
</reference>
<name>L2F6M8_9GAMM</name>
<gene>
    <name evidence="3" type="ORF">MOMA_09226</name>
</gene>
<feature type="transmembrane region" description="Helical" evidence="2">
    <location>
        <begin position="64"/>
        <end position="85"/>
    </location>
</feature>
<dbReference type="Proteomes" id="UP000023795">
    <property type="component" value="Unassembled WGS sequence"/>
</dbReference>
<evidence type="ECO:0000256" key="1">
    <source>
        <dbReference type="SAM" id="Coils"/>
    </source>
</evidence>
<evidence type="ECO:0000313" key="4">
    <source>
        <dbReference type="Proteomes" id="UP000023795"/>
    </source>
</evidence>
<dbReference type="AlphaFoldDB" id="L2F6M8"/>
<keyword evidence="2" id="KW-1133">Transmembrane helix</keyword>
<accession>L2F6M8</accession>